<keyword evidence="9 12" id="KW-0472">Membrane</keyword>
<protein>
    <recommendedName>
        <fullName evidence="12">Fucosyltransferase</fullName>
        <ecNumber evidence="12">2.4.1.-</ecNumber>
    </recommendedName>
</protein>
<dbReference type="GO" id="GO:0032580">
    <property type="term" value="C:Golgi cisterna membrane"/>
    <property type="evidence" value="ECO:0007669"/>
    <property type="project" value="UniProtKB-SubCell"/>
</dbReference>
<dbReference type="Pfam" id="PF17039">
    <property type="entry name" value="Glyco_tran_10_N"/>
    <property type="match status" value="1"/>
</dbReference>
<dbReference type="Gene3D" id="3.40.50.11660">
    <property type="entry name" value="Glycosyl transferase family 10, C-terminal domain"/>
    <property type="match status" value="1"/>
</dbReference>
<evidence type="ECO:0000259" key="13">
    <source>
        <dbReference type="Pfam" id="PF00852"/>
    </source>
</evidence>
<comment type="pathway">
    <text evidence="2">Protein modification; protein glycosylation.</text>
</comment>
<keyword evidence="4 12" id="KW-0328">Glycosyltransferase</keyword>
<dbReference type="SUPFAM" id="SSF53756">
    <property type="entry name" value="UDP-Glycosyltransferase/glycogen phosphorylase"/>
    <property type="match status" value="1"/>
</dbReference>
<dbReference type="Pfam" id="PF00852">
    <property type="entry name" value="Glyco_transf_10"/>
    <property type="match status" value="1"/>
</dbReference>
<evidence type="ECO:0000256" key="7">
    <source>
        <dbReference type="ARBA" id="ARBA00022968"/>
    </source>
</evidence>
<keyword evidence="6 12" id="KW-0812">Transmembrane</keyword>
<dbReference type="OrthoDB" id="9993460at2759"/>
<keyword evidence="10" id="KW-0325">Glycoprotein</keyword>
<evidence type="ECO:0000256" key="4">
    <source>
        <dbReference type="ARBA" id="ARBA00022676"/>
    </source>
</evidence>
<feature type="domain" description="Fucosyltransferase N-terminal" evidence="14">
    <location>
        <begin position="76"/>
        <end position="169"/>
    </location>
</feature>
<dbReference type="InterPro" id="IPR055270">
    <property type="entry name" value="Glyco_tran_10_C"/>
</dbReference>
<feature type="domain" description="Fucosyltransferase C-terminal" evidence="13">
    <location>
        <begin position="191"/>
        <end position="371"/>
    </location>
</feature>
<dbReference type="AlphaFoldDB" id="A0A8J4Q9C0"/>
<name>A0A8J4Q9C0_9MYCE</name>
<reference evidence="15" key="1">
    <citation type="submission" date="2020-01" db="EMBL/GenBank/DDBJ databases">
        <title>Development of genomics and gene disruption for Polysphondylium violaceum indicates a role for the polyketide synthase stlB in stalk morphogenesis.</title>
        <authorList>
            <person name="Narita B."/>
            <person name="Kawabe Y."/>
            <person name="Kin K."/>
            <person name="Saito T."/>
            <person name="Gibbs R."/>
            <person name="Kuspa A."/>
            <person name="Muzny D."/>
            <person name="Queller D."/>
            <person name="Richards S."/>
            <person name="Strassman J."/>
            <person name="Sucgang R."/>
            <person name="Worley K."/>
            <person name="Schaap P."/>
        </authorList>
    </citation>
    <scope>NUCLEOTIDE SEQUENCE</scope>
    <source>
        <strain evidence="15">QSvi11</strain>
    </source>
</reference>
<evidence type="ECO:0000256" key="2">
    <source>
        <dbReference type="ARBA" id="ARBA00004922"/>
    </source>
</evidence>
<keyword evidence="5 12" id="KW-0808">Transferase</keyword>
<comment type="caution">
    <text evidence="15">The sequence shown here is derived from an EMBL/GenBank/DDBJ whole genome shotgun (WGS) entry which is preliminary data.</text>
</comment>
<dbReference type="PANTHER" id="PTHR11929">
    <property type="entry name" value="ALPHA- 1,3 -FUCOSYLTRANSFERASE"/>
    <property type="match status" value="1"/>
</dbReference>
<keyword evidence="7" id="KW-0735">Signal-anchor</keyword>
<sequence length="443" mass="51786">MTHSLVGFKKFLILLFCFYCSTLIISSLLFITKTEIQQCVGDGNILIDKDVNSSVSILHWEYANHWTGWGQQSGFYSKWGGYQVYKEPCPYDCQFIGEQSLYKSADMVLFEPQQLGKRGPKYPAEKICGQKYAMITYETPFYFPIQADKDYLSHMDWRISYQKQSDIRISLMCGWGFDLNDYIAPGPSFLERKKFAIFVASNCKRGGAKQRTEYVEELMKYIPIDSYGLCLRNVPEKALSRNTELNRFIDKVELFRQYKFILAFENNNYTDYVTEKLSHAFLGQSLPVYMGAPNVDEWLPGHKSIIKTDDFSSPKDLANHLLKLATNQPEYESYFDWKKRPLRKEFIDRYHECVLSAECRICKKVVEERQYARNNSIGGTFSNKQFSSSLDSFTISPRFYVVQKYAIISLFLFLFLYILPIIYQTFISRPNNIVDNNHHQHHV</sequence>
<dbReference type="PANTHER" id="PTHR11929:SF237">
    <property type="entry name" value="FUCOSYLTRANSFERASE"/>
    <property type="match status" value="1"/>
</dbReference>
<evidence type="ECO:0000256" key="12">
    <source>
        <dbReference type="RuleBase" id="RU003832"/>
    </source>
</evidence>
<evidence type="ECO:0000256" key="8">
    <source>
        <dbReference type="ARBA" id="ARBA00022989"/>
    </source>
</evidence>
<evidence type="ECO:0000259" key="14">
    <source>
        <dbReference type="Pfam" id="PF17039"/>
    </source>
</evidence>
<dbReference type="UniPathway" id="UPA00378"/>
<feature type="transmembrane region" description="Helical" evidence="12">
    <location>
        <begin position="12"/>
        <end position="31"/>
    </location>
</feature>
<dbReference type="InterPro" id="IPR031481">
    <property type="entry name" value="Glyco_tran_10_N"/>
</dbReference>
<evidence type="ECO:0000256" key="3">
    <source>
        <dbReference type="ARBA" id="ARBA00008919"/>
    </source>
</evidence>
<keyword evidence="8 12" id="KW-1133">Transmembrane helix</keyword>
<comment type="subcellular location">
    <subcellularLocation>
        <location evidence="11">Endomembrane system</location>
        <topology evidence="11">Single-pass membrane protein</topology>
    </subcellularLocation>
    <subcellularLocation>
        <location evidence="12">Golgi apparatus</location>
        <location evidence="12">Golgi stack membrane</location>
        <topology evidence="12">Single-pass type II membrane protein</topology>
    </subcellularLocation>
    <subcellularLocation>
        <location evidence="1">Membrane</location>
        <topology evidence="1">Single-pass type II membrane protein</topology>
    </subcellularLocation>
</comment>
<feature type="transmembrane region" description="Helical" evidence="12">
    <location>
        <begin position="405"/>
        <end position="423"/>
    </location>
</feature>
<dbReference type="Proteomes" id="UP000695562">
    <property type="component" value="Unassembled WGS sequence"/>
</dbReference>
<evidence type="ECO:0000256" key="5">
    <source>
        <dbReference type="ARBA" id="ARBA00022679"/>
    </source>
</evidence>
<evidence type="ECO:0000313" key="16">
    <source>
        <dbReference type="Proteomes" id="UP000695562"/>
    </source>
</evidence>
<evidence type="ECO:0000256" key="1">
    <source>
        <dbReference type="ARBA" id="ARBA00004606"/>
    </source>
</evidence>
<evidence type="ECO:0000256" key="11">
    <source>
        <dbReference type="ARBA" id="ARBA00037847"/>
    </source>
</evidence>
<dbReference type="EC" id="2.4.1.-" evidence="12"/>
<gene>
    <name evidence="15" type="ORF">CYY_001485</name>
</gene>
<evidence type="ECO:0000313" key="15">
    <source>
        <dbReference type="EMBL" id="KAF2077231.1"/>
    </source>
</evidence>
<comment type="caution">
    <text evidence="12">Lacks conserved residue(s) required for the propagation of feature annotation.</text>
</comment>
<dbReference type="GO" id="GO:0046920">
    <property type="term" value="F:alpha-(1-&gt;3)-fucosyltransferase activity"/>
    <property type="evidence" value="ECO:0007669"/>
    <property type="project" value="TreeGrafter"/>
</dbReference>
<keyword evidence="16" id="KW-1185">Reference proteome</keyword>
<evidence type="ECO:0000256" key="6">
    <source>
        <dbReference type="ARBA" id="ARBA00022692"/>
    </source>
</evidence>
<organism evidence="15 16">
    <name type="scientific">Polysphondylium violaceum</name>
    <dbReference type="NCBI Taxonomy" id="133409"/>
    <lineage>
        <taxon>Eukaryota</taxon>
        <taxon>Amoebozoa</taxon>
        <taxon>Evosea</taxon>
        <taxon>Eumycetozoa</taxon>
        <taxon>Dictyostelia</taxon>
        <taxon>Dictyosteliales</taxon>
        <taxon>Dictyosteliaceae</taxon>
        <taxon>Polysphondylium</taxon>
    </lineage>
</organism>
<dbReference type="EMBL" id="AJWJ01000035">
    <property type="protein sequence ID" value="KAF2077231.1"/>
    <property type="molecule type" value="Genomic_DNA"/>
</dbReference>
<proteinExistence type="inferred from homology"/>
<dbReference type="FunFam" id="3.40.50.11660:FF:000002">
    <property type="entry name" value="Alpha-(1,3)-fucosyltransferase"/>
    <property type="match status" value="1"/>
</dbReference>
<dbReference type="InterPro" id="IPR038577">
    <property type="entry name" value="GT10-like_C_sf"/>
</dbReference>
<keyword evidence="12" id="KW-0333">Golgi apparatus</keyword>
<comment type="similarity">
    <text evidence="3 12">Belongs to the glycosyltransferase 10 family.</text>
</comment>
<evidence type="ECO:0000256" key="9">
    <source>
        <dbReference type="ARBA" id="ARBA00023136"/>
    </source>
</evidence>
<dbReference type="InterPro" id="IPR001503">
    <property type="entry name" value="Glyco_trans_10"/>
</dbReference>
<accession>A0A8J4Q9C0</accession>
<evidence type="ECO:0000256" key="10">
    <source>
        <dbReference type="ARBA" id="ARBA00023180"/>
    </source>
</evidence>